<feature type="compositionally biased region" description="Pro residues" evidence="1">
    <location>
        <begin position="2182"/>
        <end position="2197"/>
    </location>
</feature>
<dbReference type="PANTHER" id="PTHR24216">
    <property type="entry name" value="PAXILLIN-RELATED"/>
    <property type="match status" value="1"/>
</dbReference>
<feature type="transmembrane region" description="Helical" evidence="2">
    <location>
        <begin position="2611"/>
        <end position="2628"/>
    </location>
</feature>
<feature type="region of interest" description="Disordered" evidence="1">
    <location>
        <begin position="2335"/>
        <end position="2409"/>
    </location>
</feature>
<feature type="compositionally biased region" description="Pro residues" evidence="1">
    <location>
        <begin position="2563"/>
        <end position="2576"/>
    </location>
</feature>
<dbReference type="Proteomes" id="UP000186890">
    <property type="component" value="Unassembled WGS sequence"/>
</dbReference>
<feature type="region of interest" description="Disordered" evidence="1">
    <location>
        <begin position="1572"/>
        <end position="1597"/>
    </location>
</feature>
<feature type="compositionally biased region" description="Basic and acidic residues" evidence="1">
    <location>
        <begin position="2339"/>
        <end position="2386"/>
    </location>
</feature>
<dbReference type="OrthoDB" id="2203145at2"/>
<feature type="region of interest" description="Disordered" evidence="1">
    <location>
        <begin position="1136"/>
        <end position="1155"/>
    </location>
</feature>
<dbReference type="EMBL" id="MSJM01000002">
    <property type="protein sequence ID" value="OLF48577.1"/>
    <property type="molecule type" value="Genomic_DNA"/>
</dbReference>
<accession>A0A1Q8E9W1</accession>
<dbReference type="InterPro" id="IPR026466">
    <property type="entry name" value="Fim_isopep_form_D2_dom"/>
</dbReference>
<feature type="compositionally biased region" description="Basic and acidic residues" evidence="1">
    <location>
        <begin position="1424"/>
        <end position="1433"/>
    </location>
</feature>
<dbReference type="InterPro" id="IPR036465">
    <property type="entry name" value="vWFA_dom_sf"/>
</dbReference>
<evidence type="ECO:0008006" key="5">
    <source>
        <dbReference type="Google" id="ProtNLM"/>
    </source>
</evidence>
<feature type="region of interest" description="Disordered" evidence="1">
    <location>
        <begin position="2168"/>
        <end position="2201"/>
    </location>
</feature>
<feature type="region of interest" description="Disordered" evidence="1">
    <location>
        <begin position="1421"/>
        <end position="1445"/>
    </location>
</feature>
<keyword evidence="2" id="KW-0812">Transmembrane</keyword>
<organism evidence="3 4">
    <name type="scientific">Streptococcus cuniculi</name>
    <dbReference type="NCBI Taxonomy" id="1432788"/>
    <lineage>
        <taxon>Bacteria</taxon>
        <taxon>Bacillati</taxon>
        <taxon>Bacillota</taxon>
        <taxon>Bacilli</taxon>
        <taxon>Lactobacillales</taxon>
        <taxon>Streptococcaceae</taxon>
        <taxon>Streptococcus</taxon>
    </lineage>
</organism>
<evidence type="ECO:0000313" key="4">
    <source>
        <dbReference type="Proteomes" id="UP000186890"/>
    </source>
</evidence>
<gene>
    <name evidence="3" type="ORF">BU202_02875</name>
</gene>
<reference evidence="4" key="1">
    <citation type="submission" date="2016-12" db="EMBL/GenBank/DDBJ databases">
        <authorList>
            <person name="Gulvik C.A."/>
        </authorList>
    </citation>
    <scope>NUCLEOTIDE SEQUENCE [LARGE SCALE GENOMIC DNA]</scope>
    <source>
        <strain evidence="4">NED12-00049-6B</strain>
    </source>
</reference>
<sequence length="2634" mass="286945">MKNVIKKVLILLLGLSLLIPMGFFRFASVSAQGASSSLKVEKIENATITSDGCQRKIEKTEKVKWSLPRQPIDLVILQDTSGSFKDTIGEVQKALKELTKPVALDKYDPKNPRLIFTGNPDTTDRVMVNTFQGIDGNQYFDAGERRTGYIDSNFSYLATETTETQAKDKYQVKTSELLSDTKTINEKIDAFVTNGGTPTVPAIEDTIAAYNKIKGDMKNNRKTVFLLVTDGVANGVRKDGKVVIERSNYRDYALKAYFQSRGVEESDRYIPEAGQNYLARAQELVKAGNTLKTLVAGQANNPKDDGAVVVGFWENVPSFTKGGGYGTAYLEGFANTGVNTGDNRPVQTVFHEALQKVATSDTYYVNEQKSATAFADKILKAVGQALVKENVEGEFQVTDGYTVDAVRINGKTVVEDVKDPDKQIQGLVKQDGNKVTISVPDSVFNPGDNKFDYDLSRSTKAEAVAEEDEVDPPADYQPKTEKVEIPQLTGRFKVGEYETAELGSKTPQTVEVQELAYCYPTVTKSIKDDNQTNDLGTIEDPLKLSKKPSYSALLDAASENFTYTVNYSYNNVPYEFKENVMLVDPLDYRLEVVNAVASDSTGQTYTTRTVEKEDADGHKQTVVVADVPAKNESYEHLLLKKATMTITVRLKEEYQNKKNKDYLKLLQDSQGFGLVNQASILWNGTKDPDEKNHLKATPDGRDTVRRSNAVYVKPPVETEITKAVNDKEHEDLRTPGEEFTYTVKSPWPGIADSFELKDKVVDELEIVPDSASVTIAGKAYDRQGLVAKVEGQTVSVKLDDKAINTITRLVTRKSSELPEVVLTFKAKIKDKADVSKYNENGVIKVPNTADVILNGHDPITSNKVTVTPPKPTEPSVSKRINDTLTEFTTFDTVPYTYTVTTSIPNDMEQYKKFVIKDTLDSNLELNGTPTIKGDAADLFEVATNGQTVTATVKAGKFAEVAKLSLVELEIPAKIKSGVSGATIENKAHLDVTNRQDVEKEYESNPATVTPPPVTKRINEKETHLDIANEQDYTYNIKTVLPTDITSYKKFVISDTVNDELKVVNTDSKKPFIKGDAAKFFDVKVEGQTITATMKDFKDAAALAAKEVELVIPSQIKAGVVTAKIPNTATIQFTNKADASGEKETPPVTVTPPTDPTLDKKIEDKLTEAIVGVQEEYTYSITSKLPNDIDQYKSYVITDTLDSRLEFTSAAPSIEGDAAKFFDVKVEGQTVTATMKDMAKAGKLGNQSVKLVIPAKIKSGTAIEGIPNTARLSYVNKQNQAGEKESKPVTVTPPPIAKKVNDKNHADLGSLSEQFTYTIDTKVPSLANQFEITDTLVKELTFAGDVVVKVAGKEIQDVAVQKDGQTLTVSFNKEQVEANANQAVQVIFGAKIANGLSVEELVKRYPNEKKDKALVPNTASYLMNHDPKTKKDTEPVTITPPSPNSPDIVKKVNGENAATLTKRDETFTYTIETSMPLNATAFTVTDQLKEVLEFAGENGDVRVTLDGKETDATIVAKGQDLQVDFPEDTVKANGGKPIVVTFKAKIKQGANLAAYAVEGKTSIPNTAKYTIDHNPKTSESSNEVPVTPPTPEQPTIEKDVNGENSATLATRDEVFTYHVKTSVPLDATEFSVKDTLVEVLEFAGETAQASLTLNGQALEASQITVDGQTITAKLTAEQVKASGGQEVVLSFQAKIKAGANLSDYTTEQGTNVPNTASYVAQFPHQPEVVKNSNEVPVTPPTPEEPTIEKDVNGADSATLATRDEVFTYHVKTSVPLDATEFSVKDTLVDVLEVVGDSAQVTLNGKALDADQISLDGQTITAKLTADQVKASGGQEVVLSFQAKIKDGANLSAYTTEKGTSVPNTASYVAQFPHQPEVVKDSNEVPVVPPTPEEPTIEKDVNGADSATLASRDEVFTYHVKTSVPLDATEFSVKDTLVDVLEVVGDSAQVTLNGKALDAGQISLDGQTITAKLATEQVKASGGQEVVLSFQAKIKDGANLSDYTTQEKTSVPNTASYVAQFPHQPEVVKDSNEVPVVPPTPTEPEIDKKINETLEHLDIDREQTYMYNVTAAIPSDIKFYKEFVVSDELDAALELVGTPVAYVDGYDASDILDVQTSGNKVTVSVKDFKRLEGFSNIQVYILSKIKADADVTSYADMKVPNVAHLDFVNSNGIDGQKQTKPVTVTPPPSPDTPQPPTPGDPYKTVSRVEGAEQTSRLALGQATDLFRFDIVTTVPEDKADQKTELTSLMITDTLDSLLKVDAVALKIDQPKFTQIRQSVQEQLDEVNKKLDQLNGKATNVGTVDAVREAKEKVQDLTKQLEVAKANLDKWLEAKAAQTANADKKEQATDASETKEDKVEDAVSEPSTDKAVEDKADAESEDKASEEKPAASQPAEEPTSKPKQEEDAEEAKLKAEIASLEEALKAAQTELEKVEAERDNSTVTSAADKVNLQKEAEKLTAKLAKMDKVIALLTNVNEKGELDKERLSKIAKVTVDGQYVEVDIENVDILEVLRGSKVRLIIYSSIKDPSTLSDKVYANGIDNTADVIFNHDPKTKKRTNVVKVVPPKPSTPAPKPPLPKGSMPPTSTPSDPVPSAPSPQKILPRTNSTDTHRLEIVLLAVVDLFIVVLLLRKKKYN</sequence>
<dbReference type="NCBIfam" id="TIGR04226">
    <property type="entry name" value="RrgB_K2N_iso_D2"/>
    <property type="match status" value="10"/>
</dbReference>
<evidence type="ECO:0000313" key="3">
    <source>
        <dbReference type="EMBL" id="OLF48577.1"/>
    </source>
</evidence>
<dbReference type="SUPFAM" id="SSF53300">
    <property type="entry name" value="vWA-like"/>
    <property type="match status" value="1"/>
</dbReference>
<evidence type="ECO:0000256" key="1">
    <source>
        <dbReference type="SAM" id="MobiDB-lite"/>
    </source>
</evidence>
<name>A0A1Q8E9W1_9STRE</name>
<proteinExistence type="predicted"/>
<feature type="region of interest" description="Disordered" evidence="1">
    <location>
        <begin position="2559"/>
        <end position="2604"/>
    </location>
</feature>
<comment type="caution">
    <text evidence="3">The sequence shown here is derived from an EMBL/GenBank/DDBJ whole genome shotgun (WGS) entry which is preliminary data.</text>
</comment>
<dbReference type="Gene3D" id="3.40.50.410">
    <property type="entry name" value="von Willebrand factor, type A domain"/>
    <property type="match status" value="1"/>
</dbReference>
<keyword evidence="4" id="KW-1185">Reference proteome</keyword>
<keyword evidence="2" id="KW-1133">Transmembrane helix</keyword>
<keyword evidence="2" id="KW-0472">Membrane</keyword>
<feature type="compositionally biased region" description="Basic and acidic residues" evidence="1">
    <location>
        <begin position="2395"/>
        <end position="2409"/>
    </location>
</feature>
<dbReference type="Gene3D" id="2.60.40.740">
    <property type="match status" value="12"/>
</dbReference>
<evidence type="ECO:0000256" key="2">
    <source>
        <dbReference type="SAM" id="Phobius"/>
    </source>
</evidence>
<protein>
    <recommendedName>
        <fullName evidence="5">Isopeptide-forming domain-containing fimbrial protein</fullName>
    </recommendedName>
</protein>
<dbReference type="PANTHER" id="PTHR24216:SF65">
    <property type="entry name" value="PAXILLIN-LIKE PROTEIN 1"/>
    <property type="match status" value="1"/>
</dbReference>
<feature type="compositionally biased region" description="Low complexity" evidence="1">
    <location>
        <begin position="2577"/>
        <end position="2587"/>
    </location>
</feature>